<dbReference type="Proteomes" id="UP000005940">
    <property type="component" value="Chromosome"/>
</dbReference>
<reference evidence="3 4" key="1">
    <citation type="journal article" date="2012" name="J. Bacteriol.">
        <title>Draft genome of Streptomyces tsukubaensis NRRL 18488, the producer of the clinically important immunosuppressant tacrolimus (FK506).</title>
        <authorList>
            <person name="Barreiro C."/>
            <person name="Prieto C."/>
            <person name="Sola-Landa A."/>
            <person name="Solera E."/>
            <person name="Martinez-Castro M."/>
            <person name="Perez-Redondo R."/>
            <person name="Garcia-Estrada C."/>
            <person name="Aparicio J.F."/>
            <person name="Fernandez-Martinez L.T."/>
            <person name="Santos-Aberturas J."/>
            <person name="Salehi-Najafabadi Z."/>
            <person name="Rodriguez-Garcia A."/>
            <person name="Tauch A."/>
            <person name="Martin J.F."/>
        </authorList>
    </citation>
    <scope>NUCLEOTIDE SEQUENCE [LARGE SCALE GENOMIC DNA]</scope>
    <source>
        <strain evidence="4">DSM 42081 / NBRC 108919 / NRRL 18488 / 9993</strain>
    </source>
</reference>
<evidence type="ECO:0008006" key="5">
    <source>
        <dbReference type="Google" id="ProtNLM"/>
    </source>
</evidence>
<feature type="transmembrane region" description="Helical" evidence="2">
    <location>
        <begin position="160"/>
        <end position="179"/>
    </location>
</feature>
<dbReference type="AlphaFoldDB" id="A0A7G3UKR4"/>
<sequence>MCWSATADLVAGTAIGAVGAVCVIRARRVRDLPLAALPLLLGAHQITEAVLWHGGGGSGPATLVWAVIALPVLPLYVPLAVAAGTWPPQGPGGVLRLAVPLAAGAVTAAVLAHRLASTTVTAEIHGRTVGYAVGLPAPAAVLAGYLLATVGALLLSGDRILRLLGAVTGAGAVVCALLWRTAFVSTWCALAAVASLLILCWVGRRPGAGARFASGPGARKAGDDSGRRAAPEP</sequence>
<feature type="transmembrane region" description="Helical" evidence="2">
    <location>
        <begin position="36"/>
        <end position="55"/>
    </location>
</feature>
<organism evidence="3 4">
    <name type="scientific">Streptomyces tsukubensis (strain DSM 42081 / NBRC 108919 / NRRL 18488 / 9993)</name>
    <dbReference type="NCBI Taxonomy" id="1114943"/>
    <lineage>
        <taxon>Bacteria</taxon>
        <taxon>Bacillati</taxon>
        <taxon>Actinomycetota</taxon>
        <taxon>Actinomycetes</taxon>
        <taxon>Kitasatosporales</taxon>
        <taxon>Streptomycetaceae</taxon>
        <taxon>Streptomyces</taxon>
    </lineage>
</organism>
<keyword evidence="2" id="KW-0472">Membrane</keyword>
<feature type="transmembrane region" description="Helical" evidence="2">
    <location>
        <begin position="185"/>
        <end position="202"/>
    </location>
</feature>
<dbReference type="Pfam" id="PF20334">
    <property type="entry name" value="DUF6629"/>
    <property type="match status" value="1"/>
</dbReference>
<evidence type="ECO:0000313" key="3">
    <source>
        <dbReference type="EMBL" id="QKM71053.1"/>
    </source>
</evidence>
<protein>
    <recommendedName>
        <fullName evidence="5">Integral membrane protein</fullName>
    </recommendedName>
</protein>
<evidence type="ECO:0000313" key="4">
    <source>
        <dbReference type="Proteomes" id="UP000005940"/>
    </source>
</evidence>
<keyword evidence="2" id="KW-0812">Transmembrane</keyword>
<feature type="region of interest" description="Disordered" evidence="1">
    <location>
        <begin position="211"/>
        <end position="233"/>
    </location>
</feature>
<keyword evidence="2" id="KW-1133">Transmembrane helix</keyword>
<dbReference type="EMBL" id="CP029159">
    <property type="protein sequence ID" value="QKM71053.1"/>
    <property type="molecule type" value="Genomic_DNA"/>
</dbReference>
<name>A0A7G3UKR4_STRT9</name>
<feature type="compositionally biased region" description="Basic and acidic residues" evidence="1">
    <location>
        <begin position="220"/>
        <end position="233"/>
    </location>
</feature>
<feature type="transmembrane region" description="Helical" evidence="2">
    <location>
        <begin position="61"/>
        <end position="82"/>
    </location>
</feature>
<feature type="transmembrane region" description="Helical" evidence="2">
    <location>
        <begin position="6"/>
        <end position="24"/>
    </location>
</feature>
<evidence type="ECO:0000256" key="2">
    <source>
        <dbReference type="SAM" id="Phobius"/>
    </source>
</evidence>
<gene>
    <name evidence="3" type="ORF">STSU_031855</name>
</gene>
<dbReference type="RefSeq" id="WP_130585228.1">
    <property type="nucleotide sequence ID" value="NZ_CP029159.1"/>
</dbReference>
<proteinExistence type="predicted"/>
<evidence type="ECO:0000256" key="1">
    <source>
        <dbReference type="SAM" id="MobiDB-lite"/>
    </source>
</evidence>
<accession>A0A7G3UKR4</accession>
<keyword evidence="4" id="KW-1185">Reference proteome</keyword>
<feature type="transmembrane region" description="Helical" evidence="2">
    <location>
        <begin position="94"/>
        <end position="116"/>
    </location>
</feature>
<feature type="transmembrane region" description="Helical" evidence="2">
    <location>
        <begin position="128"/>
        <end position="148"/>
    </location>
</feature>
<dbReference type="InterPro" id="IPR046737">
    <property type="entry name" value="DUF6629"/>
</dbReference>